<proteinExistence type="predicted"/>
<sequence length="322" mass="35258">MEKSLLPASWQRLSDNPFGGNKFIDMKPGFLIGSDPHNLSWLGNGVDEPFKHAIPQSSSSTPWSKSEEPGSWLPSILTGLWPTFKSSGAAGASAQASSSDSSSRTSSRAAELSTELCTEWPVPYGNFKIDQRASLDLEGPHYLGPTLAFTSTHNLFNLTANKKGLETTGHFPKMPKEYSYSLGVDVRETHAEHNHSPGETRSDCPLCLLARNNRVMDQYGLDVAVGLQKRGDRGRVEAKLIFDLDGKEQTRVRLAGEREFNSNLQFGADAEFDGKGQHLLGANASYNVGRPGRVGARIQVTNAKTSSASKFAVWWTKTLWRS</sequence>
<evidence type="ECO:0000313" key="1">
    <source>
        <dbReference type="EMBL" id="KIX98114.1"/>
    </source>
</evidence>
<dbReference type="RefSeq" id="XP_016632237.1">
    <property type="nucleotide sequence ID" value="XM_016776695.1"/>
</dbReference>
<dbReference type="VEuPathDB" id="FungiDB:Z520_06194"/>
<accession>A0A0D2K4L6</accession>
<gene>
    <name evidence="1" type="ORF">Z520_06194</name>
</gene>
<dbReference type="Proteomes" id="UP000053411">
    <property type="component" value="Unassembled WGS sequence"/>
</dbReference>
<evidence type="ECO:0000313" key="2">
    <source>
        <dbReference type="Proteomes" id="UP000053411"/>
    </source>
</evidence>
<dbReference type="AlphaFoldDB" id="A0A0D2K4L6"/>
<name>A0A0D2K4L6_9EURO</name>
<reference evidence="1 2" key="1">
    <citation type="submission" date="2015-01" db="EMBL/GenBank/DDBJ databases">
        <title>The Genome Sequence of Fonsecaea multimorphosa CBS 102226.</title>
        <authorList>
            <consortium name="The Broad Institute Genomics Platform"/>
            <person name="Cuomo C."/>
            <person name="de Hoog S."/>
            <person name="Gorbushina A."/>
            <person name="Stielow B."/>
            <person name="Teixiera M."/>
            <person name="Abouelleil A."/>
            <person name="Chapman S.B."/>
            <person name="Priest M."/>
            <person name="Young S.K."/>
            <person name="Wortman J."/>
            <person name="Nusbaum C."/>
            <person name="Birren B."/>
        </authorList>
    </citation>
    <scope>NUCLEOTIDE SEQUENCE [LARGE SCALE GENOMIC DNA]</scope>
    <source>
        <strain evidence="1 2">CBS 102226</strain>
    </source>
</reference>
<dbReference type="EMBL" id="KN848072">
    <property type="protein sequence ID" value="KIX98114.1"/>
    <property type="molecule type" value="Genomic_DNA"/>
</dbReference>
<dbReference type="GeneID" id="27711940"/>
<keyword evidence="2" id="KW-1185">Reference proteome</keyword>
<protein>
    <submittedName>
        <fullName evidence="1">Uncharacterized protein</fullName>
    </submittedName>
</protein>
<organism evidence="1 2">
    <name type="scientific">Fonsecaea multimorphosa CBS 102226</name>
    <dbReference type="NCBI Taxonomy" id="1442371"/>
    <lineage>
        <taxon>Eukaryota</taxon>
        <taxon>Fungi</taxon>
        <taxon>Dikarya</taxon>
        <taxon>Ascomycota</taxon>
        <taxon>Pezizomycotina</taxon>
        <taxon>Eurotiomycetes</taxon>
        <taxon>Chaetothyriomycetidae</taxon>
        <taxon>Chaetothyriales</taxon>
        <taxon>Herpotrichiellaceae</taxon>
        <taxon>Fonsecaea</taxon>
    </lineage>
</organism>